<dbReference type="SUPFAM" id="SSF103473">
    <property type="entry name" value="MFS general substrate transporter"/>
    <property type="match status" value="1"/>
</dbReference>
<feature type="compositionally biased region" description="Polar residues" evidence="7">
    <location>
        <begin position="488"/>
        <end position="499"/>
    </location>
</feature>
<accession>A0AAW2I0S6</accession>
<dbReference type="InterPro" id="IPR020846">
    <property type="entry name" value="MFS_dom"/>
</dbReference>
<protein>
    <recommendedName>
        <fullName evidence="9">Major facilitator superfamily (MFS) profile domain-containing protein</fullName>
    </recommendedName>
</protein>
<evidence type="ECO:0000256" key="2">
    <source>
        <dbReference type="ARBA" id="ARBA00022448"/>
    </source>
</evidence>
<dbReference type="CDD" id="cd17318">
    <property type="entry name" value="MFS_SLC17"/>
    <property type="match status" value="1"/>
</dbReference>
<feature type="transmembrane region" description="Helical" evidence="8">
    <location>
        <begin position="378"/>
        <end position="399"/>
    </location>
</feature>
<feature type="transmembrane region" description="Helical" evidence="8">
    <location>
        <begin position="16"/>
        <end position="35"/>
    </location>
</feature>
<dbReference type="InterPro" id="IPR011701">
    <property type="entry name" value="MFS"/>
</dbReference>
<feature type="domain" description="Major facilitator superfamily (MFS) profile" evidence="9">
    <location>
        <begin position="20"/>
        <end position="471"/>
    </location>
</feature>
<organism evidence="10">
    <name type="scientific">Menopon gallinae</name>
    <name type="common">poultry shaft louse</name>
    <dbReference type="NCBI Taxonomy" id="328185"/>
    <lineage>
        <taxon>Eukaryota</taxon>
        <taxon>Metazoa</taxon>
        <taxon>Ecdysozoa</taxon>
        <taxon>Arthropoda</taxon>
        <taxon>Hexapoda</taxon>
        <taxon>Insecta</taxon>
        <taxon>Pterygota</taxon>
        <taxon>Neoptera</taxon>
        <taxon>Paraneoptera</taxon>
        <taxon>Psocodea</taxon>
        <taxon>Troctomorpha</taxon>
        <taxon>Phthiraptera</taxon>
        <taxon>Amblycera</taxon>
        <taxon>Menoponidae</taxon>
        <taxon>Menopon</taxon>
    </lineage>
</organism>
<evidence type="ECO:0000256" key="7">
    <source>
        <dbReference type="SAM" id="MobiDB-lite"/>
    </source>
</evidence>
<feature type="transmembrane region" description="Helical" evidence="8">
    <location>
        <begin position="124"/>
        <end position="144"/>
    </location>
</feature>
<feature type="transmembrane region" description="Helical" evidence="8">
    <location>
        <begin position="444"/>
        <end position="466"/>
    </location>
</feature>
<feature type="transmembrane region" description="Helical" evidence="8">
    <location>
        <begin position="185"/>
        <end position="209"/>
    </location>
</feature>
<dbReference type="Pfam" id="PF07690">
    <property type="entry name" value="MFS_1"/>
    <property type="match status" value="1"/>
</dbReference>
<feature type="transmembrane region" description="Helical" evidence="8">
    <location>
        <begin position="215"/>
        <end position="236"/>
    </location>
</feature>
<dbReference type="PROSITE" id="PS50850">
    <property type="entry name" value="MFS"/>
    <property type="match status" value="1"/>
</dbReference>
<keyword evidence="3 8" id="KW-0812">Transmembrane</keyword>
<dbReference type="InterPro" id="IPR036259">
    <property type="entry name" value="MFS_trans_sf"/>
</dbReference>
<feature type="transmembrane region" description="Helical" evidence="8">
    <location>
        <begin position="150"/>
        <end position="173"/>
    </location>
</feature>
<dbReference type="InterPro" id="IPR050382">
    <property type="entry name" value="MFS_Na/Anion_cotransporter"/>
</dbReference>
<evidence type="ECO:0000256" key="4">
    <source>
        <dbReference type="ARBA" id="ARBA00022847"/>
    </source>
</evidence>
<evidence type="ECO:0000256" key="5">
    <source>
        <dbReference type="ARBA" id="ARBA00022989"/>
    </source>
</evidence>
<feature type="transmembrane region" description="Helical" evidence="8">
    <location>
        <begin position="268"/>
        <end position="289"/>
    </location>
</feature>
<feature type="transmembrane region" description="Helical" evidence="8">
    <location>
        <begin position="354"/>
        <end position="372"/>
    </location>
</feature>
<evidence type="ECO:0000256" key="3">
    <source>
        <dbReference type="ARBA" id="ARBA00022692"/>
    </source>
</evidence>
<dbReference type="AlphaFoldDB" id="A0AAW2I0S6"/>
<dbReference type="GO" id="GO:0016020">
    <property type="term" value="C:membrane"/>
    <property type="evidence" value="ECO:0007669"/>
    <property type="project" value="UniProtKB-SubCell"/>
</dbReference>
<evidence type="ECO:0000313" key="10">
    <source>
        <dbReference type="EMBL" id="KAL0275709.1"/>
    </source>
</evidence>
<keyword evidence="6 8" id="KW-0472">Membrane</keyword>
<dbReference type="GO" id="GO:0015293">
    <property type="term" value="F:symporter activity"/>
    <property type="evidence" value="ECO:0007669"/>
    <property type="project" value="UniProtKB-KW"/>
</dbReference>
<evidence type="ECO:0000259" key="9">
    <source>
        <dbReference type="PROSITE" id="PS50850"/>
    </source>
</evidence>
<dbReference type="PANTHER" id="PTHR11662:SF77">
    <property type="entry name" value="MAJOR FACILITATOR SUPERFAMILY TRANSPORTER 17, ISOFORM F"/>
    <property type="match status" value="1"/>
</dbReference>
<dbReference type="GO" id="GO:0006820">
    <property type="term" value="P:monoatomic anion transport"/>
    <property type="evidence" value="ECO:0007669"/>
    <property type="project" value="TreeGrafter"/>
</dbReference>
<feature type="transmembrane region" description="Helical" evidence="8">
    <location>
        <begin position="93"/>
        <end position="112"/>
    </location>
</feature>
<feature type="region of interest" description="Disordered" evidence="7">
    <location>
        <begin position="487"/>
        <end position="514"/>
    </location>
</feature>
<name>A0AAW2I0S6_9NEOP</name>
<dbReference type="Gene3D" id="1.20.1250.20">
    <property type="entry name" value="MFS general substrate transporter like domains"/>
    <property type="match status" value="2"/>
</dbReference>
<keyword evidence="5 8" id="KW-1133">Transmembrane helix</keyword>
<sequence length="514" mass="56374">MGCYRSLSDKIPARHILCFMMFLGFMVTFLLRVNINLAVVGMVNSTNIAKDDVAEGVGINECLQQIVQSNASVETVILEIKEESVGEFAWDELQQSIILSSFFWGYLFFQIPGGRVAEVWGTKTVFGTSVLVNGVLSLALPIAARMHWSLLLAIRALQGLAQGVVFPCLSAAVARWVPVNERARFISFSIQGCSLGQVVALPLCGWILTNMGWPAVFYISGILAIAWYSAWYLLVFDSPQEHPRLSIQEKQFLEKHLEVRALADSAPAVPWISVLTSFQFWVGVIAAVGNDWGFHTFCNFGPKYMKNALGFDLEQSSWLSSLPFLSQYVFALAYSAFCDALLRYGITVIKVRKFSVVVSHVLPSLGMLGLALTGCNVVLSVVILTFCVSAIGALSCGFFQNPLDIAPNYAGSLTGLTNAIGAMTAVISTPLAGAILQVNGSPKGWHLIFIITAAIYMITSLPYLTFAKARIEQWNYTENVRTRKKSFSLRQMTTSNGEPSESEMLTPKKGGNNF</sequence>
<evidence type="ECO:0000256" key="6">
    <source>
        <dbReference type="ARBA" id="ARBA00023136"/>
    </source>
</evidence>
<evidence type="ECO:0000256" key="8">
    <source>
        <dbReference type="SAM" id="Phobius"/>
    </source>
</evidence>
<feature type="transmembrane region" description="Helical" evidence="8">
    <location>
        <begin position="419"/>
        <end position="438"/>
    </location>
</feature>
<reference evidence="10" key="1">
    <citation type="journal article" date="2024" name="Gigascience">
        <title>Chromosome-level genome of the poultry shaft louse Menopon gallinae provides insight into the host-switching and adaptive evolution of parasitic lice.</title>
        <authorList>
            <person name="Xu Y."/>
            <person name="Ma L."/>
            <person name="Liu S."/>
            <person name="Liang Y."/>
            <person name="Liu Q."/>
            <person name="He Z."/>
            <person name="Tian L."/>
            <person name="Duan Y."/>
            <person name="Cai W."/>
            <person name="Li H."/>
            <person name="Song F."/>
        </authorList>
    </citation>
    <scope>NUCLEOTIDE SEQUENCE</scope>
    <source>
        <strain evidence="10">Cailab_2023a</strain>
    </source>
</reference>
<dbReference type="EMBL" id="JARGDH010000002">
    <property type="protein sequence ID" value="KAL0275709.1"/>
    <property type="molecule type" value="Genomic_DNA"/>
</dbReference>
<keyword evidence="2" id="KW-0813">Transport</keyword>
<evidence type="ECO:0000256" key="1">
    <source>
        <dbReference type="ARBA" id="ARBA00004141"/>
    </source>
</evidence>
<proteinExistence type="predicted"/>
<keyword evidence="4" id="KW-0769">Symport</keyword>
<comment type="caution">
    <text evidence="10">The sequence shown here is derived from an EMBL/GenBank/DDBJ whole genome shotgun (WGS) entry which is preliminary data.</text>
</comment>
<dbReference type="FunFam" id="1.20.1250.20:FF:000003">
    <property type="entry name" value="Solute carrier family 17 member 3"/>
    <property type="match status" value="1"/>
</dbReference>
<dbReference type="PANTHER" id="PTHR11662">
    <property type="entry name" value="SOLUTE CARRIER FAMILY 17"/>
    <property type="match status" value="1"/>
</dbReference>
<feature type="transmembrane region" description="Helical" evidence="8">
    <location>
        <begin position="324"/>
        <end position="342"/>
    </location>
</feature>
<gene>
    <name evidence="10" type="ORF">PYX00_003492</name>
</gene>
<comment type="subcellular location">
    <subcellularLocation>
        <location evidence="1">Membrane</location>
        <topology evidence="1">Multi-pass membrane protein</topology>
    </subcellularLocation>
</comment>